<protein>
    <submittedName>
        <fullName evidence="1">TerB family tellurite resistance protein</fullName>
    </submittedName>
</protein>
<dbReference type="EMBL" id="JAESIY010000010">
    <property type="protein sequence ID" value="MBL3658021.1"/>
    <property type="molecule type" value="Genomic_DNA"/>
</dbReference>
<evidence type="ECO:0000313" key="1">
    <source>
        <dbReference type="EMBL" id="MBL3658021.1"/>
    </source>
</evidence>
<dbReference type="AlphaFoldDB" id="A0A937FA22"/>
<dbReference type="Gene3D" id="1.10.3680.10">
    <property type="entry name" value="TerB-like"/>
    <property type="match status" value="2"/>
</dbReference>
<dbReference type="SUPFAM" id="SSF158682">
    <property type="entry name" value="TerB-like"/>
    <property type="match status" value="1"/>
</dbReference>
<gene>
    <name evidence="1" type="ORF">JL102_17855</name>
</gene>
<dbReference type="InterPro" id="IPR029024">
    <property type="entry name" value="TerB-like"/>
</dbReference>
<proteinExistence type="predicted"/>
<organism evidence="1 2">
    <name type="scientific">Fulvivirga sediminis</name>
    <dbReference type="NCBI Taxonomy" id="2803949"/>
    <lineage>
        <taxon>Bacteria</taxon>
        <taxon>Pseudomonadati</taxon>
        <taxon>Bacteroidota</taxon>
        <taxon>Cytophagia</taxon>
        <taxon>Cytophagales</taxon>
        <taxon>Fulvivirgaceae</taxon>
        <taxon>Fulvivirga</taxon>
    </lineage>
</organism>
<keyword evidence="2" id="KW-1185">Reference proteome</keyword>
<reference evidence="1" key="1">
    <citation type="submission" date="2021-01" db="EMBL/GenBank/DDBJ databases">
        <title>Fulvivirga kasyanovii gen. nov., sp nov., a novel member of the phylum Bacteroidetes isolated from seawater in a mussel farm.</title>
        <authorList>
            <person name="Zhao L.-H."/>
            <person name="Wang Z.-J."/>
        </authorList>
    </citation>
    <scope>NUCLEOTIDE SEQUENCE</scope>
    <source>
        <strain evidence="1">2943</strain>
    </source>
</reference>
<accession>A0A937FA22</accession>
<dbReference type="CDD" id="cd07177">
    <property type="entry name" value="terB_like"/>
    <property type="match status" value="1"/>
</dbReference>
<name>A0A937FA22_9BACT</name>
<sequence>MVKEQLNVLIQLAASDNEVAEKEAKLIHIIGQSNGVSKEEIDEMLKNPERPIGDLSMLTPDQKFEHLYHVVQLMKVDGQVFKSEIVFCQDIAERLGYKKGVIAELSSKIFSDPSITADREMLKNKAQKYLN</sequence>
<evidence type="ECO:0000313" key="2">
    <source>
        <dbReference type="Proteomes" id="UP000659388"/>
    </source>
</evidence>
<dbReference type="Proteomes" id="UP000659388">
    <property type="component" value="Unassembled WGS sequence"/>
</dbReference>
<comment type="caution">
    <text evidence="1">The sequence shown here is derived from an EMBL/GenBank/DDBJ whole genome shotgun (WGS) entry which is preliminary data.</text>
</comment>